<accession>A0A8J5R2N6</accession>
<proteinExistence type="predicted"/>
<comment type="caution">
    <text evidence="1">The sequence shown here is derived from an EMBL/GenBank/DDBJ whole genome shotgun (WGS) entry which is preliminary data.</text>
</comment>
<dbReference type="AlphaFoldDB" id="A0A8J5R2N6"/>
<dbReference type="EMBL" id="JAAALK010000395">
    <property type="protein sequence ID" value="KAG8044683.1"/>
    <property type="molecule type" value="Genomic_DNA"/>
</dbReference>
<dbReference type="Proteomes" id="UP000729402">
    <property type="component" value="Unassembled WGS sequence"/>
</dbReference>
<keyword evidence="2" id="KW-1185">Reference proteome</keyword>
<protein>
    <submittedName>
        <fullName evidence="1">Uncharacterized protein</fullName>
    </submittedName>
</protein>
<reference evidence="1" key="1">
    <citation type="journal article" date="2021" name="bioRxiv">
        <title>Whole Genome Assembly and Annotation of Northern Wild Rice, Zizania palustris L., Supports a Whole Genome Duplication in the Zizania Genus.</title>
        <authorList>
            <person name="Haas M."/>
            <person name="Kono T."/>
            <person name="Macchietto M."/>
            <person name="Millas R."/>
            <person name="McGilp L."/>
            <person name="Shao M."/>
            <person name="Duquette J."/>
            <person name="Hirsch C.N."/>
            <person name="Kimball J."/>
        </authorList>
    </citation>
    <scope>NUCLEOTIDE SEQUENCE</scope>
    <source>
        <tissue evidence="1">Fresh leaf tissue</tissue>
    </source>
</reference>
<evidence type="ECO:0000313" key="2">
    <source>
        <dbReference type="Proteomes" id="UP000729402"/>
    </source>
</evidence>
<evidence type="ECO:0000313" key="1">
    <source>
        <dbReference type="EMBL" id="KAG8044683.1"/>
    </source>
</evidence>
<organism evidence="1 2">
    <name type="scientific">Zizania palustris</name>
    <name type="common">Northern wild rice</name>
    <dbReference type="NCBI Taxonomy" id="103762"/>
    <lineage>
        <taxon>Eukaryota</taxon>
        <taxon>Viridiplantae</taxon>
        <taxon>Streptophyta</taxon>
        <taxon>Embryophyta</taxon>
        <taxon>Tracheophyta</taxon>
        <taxon>Spermatophyta</taxon>
        <taxon>Magnoliopsida</taxon>
        <taxon>Liliopsida</taxon>
        <taxon>Poales</taxon>
        <taxon>Poaceae</taxon>
        <taxon>BOP clade</taxon>
        <taxon>Oryzoideae</taxon>
        <taxon>Oryzeae</taxon>
        <taxon>Zizaniinae</taxon>
        <taxon>Zizania</taxon>
    </lineage>
</organism>
<name>A0A8J5R2N6_ZIZPA</name>
<gene>
    <name evidence="1" type="ORF">GUJ93_ZPchr0077g7062</name>
</gene>
<reference evidence="1" key="2">
    <citation type="submission" date="2021-02" db="EMBL/GenBank/DDBJ databases">
        <authorList>
            <person name="Kimball J.A."/>
            <person name="Haas M.W."/>
            <person name="Macchietto M."/>
            <person name="Kono T."/>
            <person name="Duquette J."/>
            <person name="Shao M."/>
        </authorList>
    </citation>
    <scope>NUCLEOTIDE SEQUENCE</scope>
    <source>
        <tissue evidence="1">Fresh leaf tissue</tissue>
    </source>
</reference>
<sequence length="172" mass="18360">MSCRRLSSIFASSSSSASSTASTSAPANLLHALPPAYAVFKEQLLSGTLGPTRHANSSTKKAEVAKAGNYLSKIDENNFAVEASTASLLLSLFSMEEQMNLNILAADETLFSAPVLIPHPVTMSDTFSMDDAKQMLKEILASTTDLQKRMVAQEDKLATLSDEVTSLKVDQG</sequence>